<dbReference type="Proteomes" id="UP000503441">
    <property type="component" value="Chromosome"/>
</dbReference>
<protein>
    <recommendedName>
        <fullName evidence="4">DUF11 domain-containing protein</fullName>
    </recommendedName>
</protein>
<organism evidence="2 3">
    <name type="scientific">Leucobacter coleopterorum</name>
    <dbReference type="NCBI Taxonomy" id="2714933"/>
    <lineage>
        <taxon>Bacteria</taxon>
        <taxon>Bacillati</taxon>
        <taxon>Actinomycetota</taxon>
        <taxon>Actinomycetes</taxon>
        <taxon>Micrococcales</taxon>
        <taxon>Microbacteriaceae</taxon>
        <taxon>Leucobacter</taxon>
    </lineage>
</organism>
<name>A0ABX6JXK6_9MICO</name>
<evidence type="ECO:0008006" key="4">
    <source>
        <dbReference type="Google" id="ProtNLM"/>
    </source>
</evidence>
<keyword evidence="3" id="KW-1185">Reference proteome</keyword>
<keyword evidence="1" id="KW-0732">Signal</keyword>
<evidence type="ECO:0000256" key="1">
    <source>
        <dbReference type="SAM" id="SignalP"/>
    </source>
</evidence>
<feature type="signal peptide" evidence="1">
    <location>
        <begin position="1"/>
        <end position="36"/>
    </location>
</feature>
<dbReference type="EMBL" id="CP049933">
    <property type="protein sequence ID" value="QIM19056.1"/>
    <property type="molecule type" value="Genomic_DNA"/>
</dbReference>
<feature type="chain" id="PRO_5046877205" description="DUF11 domain-containing protein" evidence="1">
    <location>
        <begin position="37"/>
        <end position="156"/>
    </location>
</feature>
<reference evidence="2 3" key="1">
    <citation type="submission" date="2020-03" db="EMBL/GenBank/DDBJ databases">
        <title>Leucobacter sp. nov., isolated from beetles.</title>
        <authorList>
            <person name="Hyun D.-W."/>
            <person name="Bae J.-W."/>
        </authorList>
    </citation>
    <scope>NUCLEOTIDE SEQUENCE [LARGE SCALE GENOMIC DNA]</scope>
    <source>
        <strain evidence="2 3">HDW9A</strain>
    </source>
</reference>
<dbReference type="RefSeq" id="WP_166331250.1">
    <property type="nucleotide sequence ID" value="NZ_CP049933.1"/>
</dbReference>
<accession>A0ABX6JXK6</accession>
<evidence type="ECO:0000313" key="2">
    <source>
        <dbReference type="EMBL" id="QIM19056.1"/>
    </source>
</evidence>
<gene>
    <name evidence="2" type="ORF">G7066_11620</name>
</gene>
<sequence length="156" mass="16266">MTAANSRLKTERVWAGICVILVAVAGLSIGTSTAFAADPSSLTVSITADTPSAQTGTNASFTIGYSCVGAVPCEGAVIKVPLPQYVDASAPNWGYNWWHTPSLTNSPDVESSSITFDGTAQFTMKSSLPAGSTGSLGISMTPRLRQHPTVRLSRLM</sequence>
<evidence type="ECO:0000313" key="3">
    <source>
        <dbReference type="Proteomes" id="UP000503441"/>
    </source>
</evidence>
<proteinExistence type="predicted"/>